<comment type="caution">
    <text evidence="1">The sequence shown here is derived from an EMBL/GenBank/DDBJ whole genome shotgun (WGS) entry which is preliminary data.</text>
</comment>
<dbReference type="EMBL" id="VNIQ01000001">
    <property type="protein sequence ID" value="TYQ08410.1"/>
    <property type="molecule type" value="Genomic_DNA"/>
</dbReference>
<sequence>MTARNLVLVHGAWAGGWVWDSMLEPLRAAGFNPVVVDLPGAGVLDRDTVVDLSAVTDHVVAVLDSLDGPAVLVGHSGGGIVVSQVAERVPAAVAGIVYVAGMMLPSGMDFGMLCNEVELPAPVGISRWVVSSDDGFSSVVPPEAGAAVFFHEAPVADAIAAARQLVPQQETARLMAPTITPERFGTVPRLYVECTLDRTVPIETQRGMQQRVPGANVVSLETDHAPQLSARTELVTAIAEFAADALSRTRRLEPAVVGPSS</sequence>
<dbReference type="PANTHER" id="PTHR37017:SF11">
    <property type="entry name" value="ESTERASE_LIPASE_THIOESTERASE DOMAIN-CONTAINING PROTEIN"/>
    <property type="match status" value="1"/>
</dbReference>
<gene>
    <name evidence="1" type="ORF">FNL38_101782</name>
</gene>
<dbReference type="Pfam" id="PF12697">
    <property type="entry name" value="Abhydrolase_6"/>
    <property type="match status" value="1"/>
</dbReference>
<dbReference type="Gene3D" id="3.40.50.1820">
    <property type="entry name" value="alpha/beta hydrolase"/>
    <property type="match status" value="1"/>
</dbReference>
<reference evidence="1" key="1">
    <citation type="submission" date="2019-07" db="EMBL/GenBank/DDBJ databases">
        <title>Genomic Encyclopedia of Type Strains, Phase IV (KMG-IV): sequencing the most valuable type-strain genomes for metagenomic binning, comparative biology and taxonomic classification.</title>
        <authorList>
            <person name="Goeker M."/>
        </authorList>
    </citation>
    <scope>NUCLEOTIDE SEQUENCE</scope>
    <source>
        <strain evidence="1">DSM 44596</strain>
    </source>
</reference>
<proteinExistence type="predicted"/>
<evidence type="ECO:0000313" key="1">
    <source>
        <dbReference type="EMBL" id="TYQ08410.1"/>
    </source>
</evidence>
<dbReference type="AlphaFoldDB" id="A0A652YY62"/>
<accession>A0A652YY62</accession>
<dbReference type="PANTHER" id="PTHR37017">
    <property type="entry name" value="AB HYDROLASE-1 DOMAIN-CONTAINING PROTEIN-RELATED"/>
    <property type="match status" value="1"/>
</dbReference>
<organism evidence="1">
    <name type="scientific">Nocardia globerula</name>
    <dbReference type="NCBI Taxonomy" id="1818"/>
    <lineage>
        <taxon>Bacteria</taxon>
        <taxon>Bacillati</taxon>
        <taxon>Actinomycetota</taxon>
        <taxon>Actinomycetes</taxon>
        <taxon>Mycobacteriales</taxon>
        <taxon>Nocardiaceae</taxon>
        <taxon>Nocardia</taxon>
    </lineage>
</organism>
<dbReference type="InterPro" id="IPR052897">
    <property type="entry name" value="Sec-Metab_Biosynth_Hydrolase"/>
</dbReference>
<dbReference type="SUPFAM" id="SSF53474">
    <property type="entry name" value="alpha/beta-Hydrolases"/>
    <property type="match status" value="1"/>
</dbReference>
<name>A0A652YY62_NOCGL</name>
<protein>
    <submittedName>
        <fullName evidence="1">Pimeloyl-ACP methyl ester carboxylesterase</fullName>
    </submittedName>
</protein>
<dbReference type="GO" id="GO:0003824">
    <property type="term" value="F:catalytic activity"/>
    <property type="evidence" value="ECO:0007669"/>
    <property type="project" value="UniProtKB-ARBA"/>
</dbReference>
<dbReference type="InterPro" id="IPR000073">
    <property type="entry name" value="AB_hydrolase_1"/>
</dbReference>
<dbReference type="InterPro" id="IPR029058">
    <property type="entry name" value="AB_hydrolase_fold"/>
</dbReference>